<dbReference type="GO" id="GO:0051782">
    <property type="term" value="P:negative regulation of cell division"/>
    <property type="evidence" value="ECO:0007669"/>
    <property type="project" value="TreeGrafter"/>
</dbReference>
<evidence type="ECO:0000313" key="4">
    <source>
        <dbReference type="Proteomes" id="UP000243847"/>
    </source>
</evidence>
<name>A0A173LWI1_9MICO</name>
<evidence type="ECO:0000256" key="1">
    <source>
        <dbReference type="SAM" id="MobiDB-lite"/>
    </source>
</evidence>
<dbReference type="GO" id="GO:0016887">
    <property type="term" value="F:ATP hydrolysis activity"/>
    <property type="evidence" value="ECO:0007669"/>
    <property type="project" value="TreeGrafter"/>
</dbReference>
<gene>
    <name evidence="3" type="ORF">AUMI_16650</name>
</gene>
<feature type="domain" description="CobQ/CobB/MinD/ParA nucleotide binding" evidence="2">
    <location>
        <begin position="201"/>
        <end position="243"/>
    </location>
</feature>
<evidence type="ECO:0000313" key="3">
    <source>
        <dbReference type="EMBL" id="BAU99207.1"/>
    </source>
</evidence>
<dbReference type="EMBL" id="AP017457">
    <property type="protein sequence ID" value="BAU99207.1"/>
    <property type="molecule type" value="Genomic_DNA"/>
</dbReference>
<dbReference type="InterPro" id="IPR002586">
    <property type="entry name" value="CobQ/CobB/MinD/ParA_Nub-bd_dom"/>
</dbReference>
<dbReference type="RefSeq" id="WP_231951824.1">
    <property type="nucleotide sequence ID" value="NZ_AP017457.1"/>
</dbReference>
<dbReference type="GO" id="GO:0005829">
    <property type="term" value="C:cytosol"/>
    <property type="evidence" value="ECO:0007669"/>
    <property type="project" value="TreeGrafter"/>
</dbReference>
<proteinExistence type="predicted"/>
<organism evidence="3 4">
    <name type="scientific">Aurantimicrobium minutum</name>
    <dbReference type="NCBI Taxonomy" id="708131"/>
    <lineage>
        <taxon>Bacteria</taxon>
        <taxon>Bacillati</taxon>
        <taxon>Actinomycetota</taxon>
        <taxon>Actinomycetes</taxon>
        <taxon>Micrococcales</taxon>
        <taxon>Microbacteriaceae</taxon>
        <taxon>Aurantimicrobium</taxon>
    </lineage>
</organism>
<dbReference type="GeneID" id="80451856"/>
<dbReference type="AlphaFoldDB" id="A0A173LWI1"/>
<dbReference type="GO" id="GO:0009898">
    <property type="term" value="C:cytoplasmic side of plasma membrane"/>
    <property type="evidence" value="ECO:0007669"/>
    <property type="project" value="TreeGrafter"/>
</dbReference>
<reference evidence="3 4" key="1">
    <citation type="journal article" date="2016" name="Genome Announc.">
        <title>Complete Genome Sequence of Aurantimicrobium minutum Type Strain KNCT, a Planktonic Ultramicrobacterium Isolated from River Water.</title>
        <authorList>
            <person name="Nakai R."/>
            <person name="Fujisawa T."/>
            <person name="Nakamura Y."/>
            <person name="Nishide H."/>
            <person name="Uchiyama I."/>
            <person name="Baba T."/>
            <person name="Toyoda A."/>
            <person name="Fujiyama A."/>
            <person name="Naganuma T."/>
            <person name="Niki H."/>
        </authorList>
    </citation>
    <scope>NUCLEOTIDE SEQUENCE [LARGE SCALE GENOMIC DNA]</scope>
    <source>
        <strain evidence="3 4">KNC</strain>
    </source>
</reference>
<dbReference type="GO" id="GO:0005524">
    <property type="term" value="F:ATP binding"/>
    <property type="evidence" value="ECO:0007669"/>
    <property type="project" value="TreeGrafter"/>
</dbReference>
<dbReference type="PANTHER" id="PTHR43384">
    <property type="entry name" value="SEPTUM SITE-DETERMINING PROTEIN MIND HOMOLOG, CHLOROPLASTIC-RELATED"/>
    <property type="match status" value="1"/>
</dbReference>
<feature type="compositionally biased region" description="Basic residues" evidence="1">
    <location>
        <begin position="9"/>
        <end position="24"/>
    </location>
</feature>
<feature type="region of interest" description="Disordered" evidence="1">
    <location>
        <begin position="1"/>
        <end position="30"/>
    </location>
</feature>
<dbReference type="KEGG" id="amin:AUMI_16650"/>
<dbReference type="InterPro" id="IPR050625">
    <property type="entry name" value="ParA/MinD_ATPase"/>
</dbReference>
<protein>
    <recommendedName>
        <fullName evidence="2">CobQ/CobB/MinD/ParA nucleotide binding domain-containing protein</fullName>
    </recommendedName>
</protein>
<dbReference type="InterPro" id="IPR027417">
    <property type="entry name" value="P-loop_NTPase"/>
</dbReference>
<evidence type="ECO:0000259" key="2">
    <source>
        <dbReference type="Pfam" id="PF01656"/>
    </source>
</evidence>
<feature type="region of interest" description="Disordered" evidence="1">
    <location>
        <begin position="112"/>
        <end position="134"/>
    </location>
</feature>
<dbReference type="SUPFAM" id="SSF52540">
    <property type="entry name" value="P-loop containing nucleoside triphosphate hydrolases"/>
    <property type="match status" value="1"/>
</dbReference>
<dbReference type="Gene3D" id="3.40.50.300">
    <property type="entry name" value="P-loop containing nucleotide triphosphate hydrolases"/>
    <property type="match status" value="1"/>
</dbReference>
<accession>A0A173LWI1</accession>
<sequence length="437" mass="47252">MSTETPKTPAKKLAAKKPAAKKSTAKATAPVETAERISEVSVATELTVEQAPEVSNISLPAIPLNLMARTSEDFDEPSYGNDNNPSAQAGTPAEAVVSEIADIVYGEIDTVDTGSLPTRRDRLSGEPSGKPEPVAMLTPERVLDAKKKRDKPTEGWNKFVYNVTFHAVNLGDSPQTRHRKALDTSIGRPLTGGTKFVPVLTRKGGVGKTTTTTLLGMAMALVREDRVLAIDANPDRGTLAERFNKTTEKTVRDLVSNAAKILTFNDFSEYVNRDKTRLDVLASDTDPFLSEAFGANDYNIVADLASRYYSVALTDCGTGIIHSVMSATLQRADGLVIVSGGSFDEARLASETLTWLESNGYGELVKNSIVAINTATQGTNLIKLREIEDHFKSRVRETVRVPYDAMLAAGSYIDFKKLKPETQEAARQLASLVVDGL</sequence>
<dbReference type="Pfam" id="PF01656">
    <property type="entry name" value="CbiA"/>
    <property type="match status" value="1"/>
</dbReference>
<dbReference type="Proteomes" id="UP000243847">
    <property type="component" value="Chromosome sequence1"/>
</dbReference>
<dbReference type="PANTHER" id="PTHR43384:SF14">
    <property type="entry name" value="ESX-1 SECRETION-ASSOCIATED PROTEIN ESPI"/>
    <property type="match status" value="1"/>
</dbReference>